<dbReference type="Proteomes" id="UP000467841">
    <property type="component" value="Unassembled WGS sequence"/>
</dbReference>
<feature type="coiled-coil region" evidence="1">
    <location>
        <begin position="467"/>
        <end position="596"/>
    </location>
</feature>
<dbReference type="PANTHER" id="PTHR33740:SF7">
    <property type="entry name" value="OXIDOREDUCTASE_TRANSITION METAL ION-BINDING PROTEIN"/>
    <property type="match status" value="1"/>
</dbReference>
<organism evidence="3 4">
    <name type="scientific">Microthlaspi erraticum</name>
    <dbReference type="NCBI Taxonomy" id="1685480"/>
    <lineage>
        <taxon>Eukaryota</taxon>
        <taxon>Viridiplantae</taxon>
        <taxon>Streptophyta</taxon>
        <taxon>Embryophyta</taxon>
        <taxon>Tracheophyta</taxon>
        <taxon>Spermatophyta</taxon>
        <taxon>Magnoliopsida</taxon>
        <taxon>eudicotyledons</taxon>
        <taxon>Gunneridae</taxon>
        <taxon>Pentapetalae</taxon>
        <taxon>rosids</taxon>
        <taxon>malvids</taxon>
        <taxon>Brassicales</taxon>
        <taxon>Brassicaceae</taxon>
        <taxon>Coluteocarpeae</taxon>
        <taxon>Microthlaspi</taxon>
    </lineage>
</organism>
<evidence type="ECO:0000313" key="3">
    <source>
        <dbReference type="EMBL" id="CAA7059553.1"/>
    </source>
</evidence>
<reference evidence="3" key="1">
    <citation type="submission" date="2020-01" db="EMBL/GenBank/DDBJ databases">
        <authorList>
            <person name="Mishra B."/>
        </authorList>
    </citation>
    <scope>NUCLEOTIDE SEQUENCE [LARGE SCALE GENOMIC DNA]</scope>
</reference>
<gene>
    <name evidence="3" type="ORF">MERR_LOCUS46789</name>
</gene>
<accession>A0A6D2KRU8</accession>
<dbReference type="OrthoDB" id="2020668at2759"/>
<evidence type="ECO:0000313" key="4">
    <source>
        <dbReference type="Proteomes" id="UP000467841"/>
    </source>
</evidence>
<comment type="caution">
    <text evidence="3">The sequence shown here is derived from an EMBL/GenBank/DDBJ whole genome shotgun (WGS) entry which is preliminary data.</text>
</comment>
<evidence type="ECO:0000256" key="1">
    <source>
        <dbReference type="SAM" id="Coils"/>
    </source>
</evidence>
<keyword evidence="1" id="KW-0175">Coiled coil</keyword>
<name>A0A6D2KRU8_9BRAS</name>
<evidence type="ECO:0000256" key="2">
    <source>
        <dbReference type="SAM" id="MobiDB-lite"/>
    </source>
</evidence>
<dbReference type="AlphaFoldDB" id="A0A6D2KRU8"/>
<dbReference type="EMBL" id="CACVBM020001784">
    <property type="protein sequence ID" value="CAA7059553.1"/>
    <property type="molecule type" value="Genomic_DNA"/>
</dbReference>
<protein>
    <submittedName>
        <fullName evidence="3">Uncharacterized protein</fullName>
    </submittedName>
</protein>
<feature type="region of interest" description="Disordered" evidence="2">
    <location>
        <begin position="127"/>
        <end position="170"/>
    </location>
</feature>
<proteinExistence type="predicted"/>
<feature type="compositionally biased region" description="Basic and acidic residues" evidence="2">
    <location>
        <begin position="129"/>
        <end position="144"/>
    </location>
</feature>
<keyword evidence="4" id="KW-1185">Reference proteome</keyword>
<feature type="region of interest" description="Disordered" evidence="2">
    <location>
        <begin position="56"/>
        <end position="82"/>
    </location>
</feature>
<dbReference type="PANTHER" id="PTHR33740">
    <property type="entry name" value="GPI-ANCHORED ADHESIN-LIKE PROTEIN"/>
    <property type="match status" value="1"/>
</dbReference>
<feature type="compositionally biased region" description="Basic and acidic residues" evidence="2">
    <location>
        <begin position="73"/>
        <end position="82"/>
    </location>
</feature>
<feature type="coiled-coil region" evidence="1">
    <location>
        <begin position="665"/>
        <end position="692"/>
    </location>
</feature>
<sequence length="744" mass="83571">MASTMATWTPSSLQLKIALNHGRLRAAPARAKMTKLSRRLRMSCVAENAESSRDSGVINGSDRFGGWSDSGDDEKTADSRGGDWFKGTLLPRVTGIVLVAGLTFAALSFERNVSRRKVEVMVVTMVDKSSSDHEGDNATDHDNQESYIDSPDDTNVESTSNENHKANKVSESQAEIYAEFDGINTHTSQLSNEEQKIRRFTGIPAPCTVPQANPLKPIFPTVVDPVQSQMFAALQTLKVIESDAQPYDLCTRREFARWLVSASNALSRYSASKVYPAMYIENVTELAFDDITPEDPDFPFIQGLAEAGLITSKLSNHNISSAETQSSLFTFSPESALSRQDLLSWKMALEYRQLPEADSKKLYQLSGFLDIDKINPEAWPALIADLSAGENGITALTFGRTRLFQPSKAVTKAQAAVSLAIGEGFELVSEELARIEAEAMAENVVYAHNALVAQVEKEINTSFEKELLREKEIVDAVEKLAEEAKSELARLRVEKEEETLALERERTSAEIEMEALERLRNELEEQLQSLVSNKTEMSYEKERFDRLEKQVEDENQEILRLQNELQLERNALSIARDWAEDEARRAREQAKVLEEARGRWEKYGLKVIVDKDLHEQTTTESTWVKAGKEHSVEGTMERAGNLIAKLKKMAKDVGEKSREVIYMIIEKISLLISSLKEQIHGIENKANDLKMKTKSKAEDFGKQSRLRIDEIRSISVVKVKETVEEAQQAAEKIRDRVGKHFRSK</sequence>